<organism evidence="9 10">
    <name type="scientific">Dryococelus australis</name>
    <dbReference type="NCBI Taxonomy" id="614101"/>
    <lineage>
        <taxon>Eukaryota</taxon>
        <taxon>Metazoa</taxon>
        <taxon>Ecdysozoa</taxon>
        <taxon>Arthropoda</taxon>
        <taxon>Hexapoda</taxon>
        <taxon>Insecta</taxon>
        <taxon>Pterygota</taxon>
        <taxon>Neoptera</taxon>
        <taxon>Polyneoptera</taxon>
        <taxon>Phasmatodea</taxon>
        <taxon>Verophasmatodea</taxon>
        <taxon>Anareolatae</taxon>
        <taxon>Phasmatidae</taxon>
        <taxon>Eurycanthinae</taxon>
        <taxon>Dryococelus</taxon>
    </lineage>
</organism>
<dbReference type="InterPro" id="IPR001584">
    <property type="entry name" value="Integrase_cat-core"/>
</dbReference>
<dbReference type="PROSITE" id="PS50994">
    <property type="entry name" value="INTEGRASE"/>
    <property type="match status" value="1"/>
</dbReference>
<evidence type="ECO:0000256" key="2">
    <source>
        <dbReference type="ARBA" id="ARBA00022679"/>
    </source>
</evidence>
<evidence type="ECO:0000256" key="4">
    <source>
        <dbReference type="ARBA" id="ARBA00022722"/>
    </source>
</evidence>
<evidence type="ECO:0000259" key="8">
    <source>
        <dbReference type="PROSITE" id="PS50994"/>
    </source>
</evidence>
<protein>
    <recommendedName>
        <fullName evidence="1">RNA-directed DNA polymerase</fullName>
        <ecNumber evidence="1">2.7.7.49</ecNumber>
    </recommendedName>
</protein>
<feature type="non-terminal residue" evidence="9">
    <location>
        <position position="322"/>
    </location>
</feature>
<accession>A0ABQ9GB22</accession>
<keyword evidence="4" id="KW-0540">Nuclease</keyword>
<keyword evidence="2" id="KW-0808">Transferase</keyword>
<name>A0ABQ9GB22_9NEOP</name>
<dbReference type="EMBL" id="JARBHB010000014">
    <property type="protein sequence ID" value="KAJ8868274.1"/>
    <property type="molecule type" value="Genomic_DNA"/>
</dbReference>
<keyword evidence="7" id="KW-0695">RNA-directed DNA polymerase</keyword>
<evidence type="ECO:0000256" key="5">
    <source>
        <dbReference type="ARBA" id="ARBA00022759"/>
    </source>
</evidence>
<dbReference type="Gene3D" id="1.10.340.70">
    <property type="match status" value="1"/>
</dbReference>
<dbReference type="PANTHER" id="PTHR37984:SF12">
    <property type="entry name" value="RIBONUCLEASE H"/>
    <property type="match status" value="1"/>
</dbReference>
<evidence type="ECO:0000256" key="3">
    <source>
        <dbReference type="ARBA" id="ARBA00022695"/>
    </source>
</evidence>
<dbReference type="InterPro" id="IPR041588">
    <property type="entry name" value="Integrase_H2C2"/>
</dbReference>
<evidence type="ECO:0000313" key="10">
    <source>
        <dbReference type="Proteomes" id="UP001159363"/>
    </source>
</evidence>
<keyword evidence="3" id="KW-0548">Nucleotidyltransferase</keyword>
<dbReference type="PANTHER" id="PTHR37984">
    <property type="entry name" value="PROTEIN CBG26694"/>
    <property type="match status" value="1"/>
</dbReference>
<gene>
    <name evidence="9" type="ORF">PR048_029790</name>
</gene>
<dbReference type="EC" id="2.7.7.49" evidence="1"/>
<sequence length="322" mass="36200">MQAHMGWDSVSRNDHWRLLLGLCRTQSEGLALVYGVNKFQKYLLGQTCTICSDHKPLLGVFDQGKPMSSVLSPRMIRPGEQLGNVDASSRLPLPDMMEDPPHPADVLFLESEDALYNAIEIAAATEADSSLRTFKLRFNELSLSCGCIIWTNQVVIPQHLQQPILEELHAHHPGIVAMKELARCYFWWLGLGEDIERVVSECQLRQQIRHSRPADLQGRNFLIVLDAYTKWLEIIPTSEVVVSILRNIFATHGLPECVVSGNGTSFTSEEFTLFLKRNGIQHLQTPPCHLTSNGMVERGVQRDFSLVLPCDSLMFIALPTII</sequence>
<dbReference type="Proteomes" id="UP001159363">
    <property type="component" value="Chromosome 13"/>
</dbReference>
<dbReference type="InterPro" id="IPR036397">
    <property type="entry name" value="RNaseH_sf"/>
</dbReference>
<keyword evidence="10" id="KW-1185">Reference proteome</keyword>
<dbReference type="SUPFAM" id="SSF53098">
    <property type="entry name" value="Ribonuclease H-like"/>
    <property type="match status" value="1"/>
</dbReference>
<keyword evidence="6" id="KW-0378">Hydrolase</keyword>
<dbReference type="InterPro" id="IPR050951">
    <property type="entry name" value="Retrovirus_Pol_polyprotein"/>
</dbReference>
<reference evidence="9 10" key="1">
    <citation type="submission" date="2023-02" db="EMBL/GenBank/DDBJ databases">
        <title>LHISI_Scaffold_Assembly.</title>
        <authorList>
            <person name="Stuart O.P."/>
            <person name="Cleave R."/>
            <person name="Magrath M.J.L."/>
            <person name="Mikheyev A.S."/>
        </authorList>
    </citation>
    <scope>NUCLEOTIDE SEQUENCE [LARGE SCALE GENOMIC DNA]</scope>
    <source>
        <strain evidence="9">Daus_M_001</strain>
        <tissue evidence="9">Leg muscle</tissue>
    </source>
</reference>
<evidence type="ECO:0000256" key="7">
    <source>
        <dbReference type="ARBA" id="ARBA00022918"/>
    </source>
</evidence>
<evidence type="ECO:0000313" key="9">
    <source>
        <dbReference type="EMBL" id="KAJ8868274.1"/>
    </source>
</evidence>
<dbReference type="Gene3D" id="3.30.420.10">
    <property type="entry name" value="Ribonuclease H-like superfamily/Ribonuclease H"/>
    <property type="match status" value="1"/>
</dbReference>
<proteinExistence type="predicted"/>
<evidence type="ECO:0000256" key="1">
    <source>
        <dbReference type="ARBA" id="ARBA00012493"/>
    </source>
</evidence>
<dbReference type="InterPro" id="IPR041373">
    <property type="entry name" value="RT_RNaseH"/>
</dbReference>
<feature type="domain" description="Integrase catalytic" evidence="8">
    <location>
        <begin position="237"/>
        <end position="298"/>
    </location>
</feature>
<dbReference type="Pfam" id="PF17921">
    <property type="entry name" value="Integrase_H2C2"/>
    <property type="match status" value="1"/>
</dbReference>
<evidence type="ECO:0000256" key="6">
    <source>
        <dbReference type="ARBA" id="ARBA00022801"/>
    </source>
</evidence>
<keyword evidence="5" id="KW-0255">Endonuclease</keyword>
<dbReference type="InterPro" id="IPR012337">
    <property type="entry name" value="RNaseH-like_sf"/>
</dbReference>
<comment type="caution">
    <text evidence="9">The sequence shown here is derived from an EMBL/GenBank/DDBJ whole genome shotgun (WGS) entry which is preliminary data.</text>
</comment>
<dbReference type="Pfam" id="PF17917">
    <property type="entry name" value="RT_RNaseH"/>
    <property type="match status" value="1"/>
</dbReference>